<gene>
    <name evidence="1" type="ORF">MARPO_0001s0239</name>
</gene>
<organism evidence="1 2">
    <name type="scientific">Marchantia polymorpha</name>
    <name type="common">Common liverwort</name>
    <name type="synonym">Marchantia aquatica</name>
    <dbReference type="NCBI Taxonomy" id="3197"/>
    <lineage>
        <taxon>Eukaryota</taxon>
        <taxon>Viridiplantae</taxon>
        <taxon>Streptophyta</taxon>
        <taxon>Embryophyta</taxon>
        <taxon>Marchantiophyta</taxon>
        <taxon>Marchantiopsida</taxon>
        <taxon>Marchantiidae</taxon>
        <taxon>Marchantiales</taxon>
        <taxon>Marchantiaceae</taxon>
        <taxon>Marchantia</taxon>
    </lineage>
</organism>
<dbReference type="AlphaFoldDB" id="A0A2R6XVU5"/>
<dbReference type="Proteomes" id="UP000244005">
    <property type="component" value="Unassembled WGS sequence"/>
</dbReference>
<evidence type="ECO:0000313" key="1">
    <source>
        <dbReference type="EMBL" id="PTQ50210.1"/>
    </source>
</evidence>
<reference evidence="2" key="1">
    <citation type="journal article" date="2017" name="Cell">
        <title>Insights into land plant evolution garnered from the Marchantia polymorpha genome.</title>
        <authorList>
            <person name="Bowman J.L."/>
            <person name="Kohchi T."/>
            <person name="Yamato K.T."/>
            <person name="Jenkins J."/>
            <person name="Shu S."/>
            <person name="Ishizaki K."/>
            <person name="Yamaoka S."/>
            <person name="Nishihama R."/>
            <person name="Nakamura Y."/>
            <person name="Berger F."/>
            <person name="Adam C."/>
            <person name="Aki S.S."/>
            <person name="Althoff F."/>
            <person name="Araki T."/>
            <person name="Arteaga-Vazquez M.A."/>
            <person name="Balasubrmanian S."/>
            <person name="Barry K."/>
            <person name="Bauer D."/>
            <person name="Boehm C.R."/>
            <person name="Briginshaw L."/>
            <person name="Caballero-Perez J."/>
            <person name="Catarino B."/>
            <person name="Chen F."/>
            <person name="Chiyoda S."/>
            <person name="Chovatia M."/>
            <person name="Davies K.M."/>
            <person name="Delmans M."/>
            <person name="Demura T."/>
            <person name="Dierschke T."/>
            <person name="Dolan L."/>
            <person name="Dorantes-Acosta A.E."/>
            <person name="Eklund D.M."/>
            <person name="Florent S.N."/>
            <person name="Flores-Sandoval E."/>
            <person name="Fujiyama A."/>
            <person name="Fukuzawa H."/>
            <person name="Galik B."/>
            <person name="Grimanelli D."/>
            <person name="Grimwood J."/>
            <person name="Grossniklaus U."/>
            <person name="Hamada T."/>
            <person name="Haseloff J."/>
            <person name="Hetherington A.J."/>
            <person name="Higo A."/>
            <person name="Hirakawa Y."/>
            <person name="Hundley H.N."/>
            <person name="Ikeda Y."/>
            <person name="Inoue K."/>
            <person name="Inoue S.I."/>
            <person name="Ishida S."/>
            <person name="Jia Q."/>
            <person name="Kakita M."/>
            <person name="Kanazawa T."/>
            <person name="Kawai Y."/>
            <person name="Kawashima T."/>
            <person name="Kennedy M."/>
            <person name="Kinose K."/>
            <person name="Kinoshita T."/>
            <person name="Kohara Y."/>
            <person name="Koide E."/>
            <person name="Komatsu K."/>
            <person name="Kopischke S."/>
            <person name="Kubo M."/>
            <person name="Kyozuka J."/>
            <person name="Lagercrantz U."/>
            <person name="Lin S.S."/>
            <person name="Lindquist E."/>
            <person name="Lipzen A.M."/>
            <person name="Lu C.W."/>
            <person name="De Luna E."/>
            <person name="Martienssen R.A."/>
            <person name="Minamino N."/>
            <person name="Mizutani M."/>
            <person name="Mizutani M."/>
            <person name="Mochizuki N."/>
            <person name="Monte I."/>
            <person name="Mosher R."/>
            <person name="Nagasaki H."/>
            <person name="Nakagami H."/>
            <person name="Naramoto S."/>
            <person name="Nishitani K."/>
            <person name="Ohtani M."/>
            <person name="Okamoto T."/>
            <person name="Okumura M."/>
            <person name="Phillips J."/>
            <person name="Pollak B."/>
            <person name="Reinders A."/>
            <person name="Rovekamp M."/>
            <person name="Sano R."/>
            <person name="Sawa S."/>
            <person name="Schmid M.W."/>
            <person name="Shirakawa M."/>
            <person name="Solano R."/>
            <person name="Spunde A."/>
            <person name="Suetsugu N."/>
            <person name="Sugano S."/>
            <person name="Sugiyama A."/>
            <person name="Sun R."/>
            <person name="Suzuki Y."/>
            <person name="Takenaka M."/>
            <person name="Takezawa D."/>
            <person name="Tomogane H."/>
            <person name="Tsuzuki M."/>
            <person name="Ueda T."/>
            <person name="Umeda M."/>
            <person name="Ward J.M."/>
            <person name="Watanabe Y."/>
            <person name="Yazaki K."/>
            <person name="Yokoyama R."/>
            <person name="Yoshitake Y."/>
            <person name="Yotsui I."/>
            <person name="Zachgo S."/>
            <person name="Schmutz J."/>
        </authorList>
    </citation>
    <scope>NUCLEOTIDE SEQUENCE [LARGE SCALE GENOMIC DNA]</scope>
    <source>
        <strain evidence="2">Tak-1</strain>
    </source>
</reference>
<sequence length="71" mass="8222">MFGSWRCRAMDIHIAGYGRWSVSLRKDRGVECTSICAPLPRLASYLFCTTIAIRVKSPLMWIFRKLIPSMR</sequence>
<protein>
    <submittedName>
        <fullName evidence="1">Uncharacterized protein</fullName>
    </submittedName>
</protein>
<name>A0A2R6XVU5_MARPO</name>
<keyword evidence="2" id="KW-1185">Reference proteome</keyword>
<dbReference type="Gramene" id="Mp1g19010.1">
    <property type="protein sequence ID" value="Mp1g19010.1.cds1"/>
    <property type="gene ID" value="Mp1g19010"/>
</dbReference>
<proteinExistence type="predicted"/>
<accession>A0A2R6XVU5</accession>
<dbReference type="EMBL" id="KZ772673">
    <property type="protein sequence ID" value="PTQ50210.1"/>
    <property type="molecule type" value="Genomic_DNA"/>
</dbReference>
<evidence type="ECO:0000313" key="2">
    <source>
        <dbReference type="Proteomes" id="UP000244005"/>
    </source>
</evidence>